<evidence type="ECO:0000259" key="2">
    <source>
        <dbReference type="Pfam" id="PF20151"/>
    </source>
</evidence>
<dbReference type="EMBL" id="KL198011">
    <property type="protein sequence ID" value="KDQ25013.1"/>
    <property type="molecule type" value="Genomic_DNA"/>
</dbReference>
<dbReference type="Pfam" id="PF20151">
    <property type="entry name" value="DUF6533"/>
    <property type="match status" value="1"/>
</dbReference>
<keyword evidence="1" id="KW-0812">Transmembrane</keyword>
<dbReference type="InParanoid" id="A0A067NAE6"/>
<reference evidence="4" key="1">
    <citation type="journal article" date="2014" name="Proc. Natl. Acad. Sci. U.S.A.">
        <title>Extensive sampling of basidiomycete genomes demonstrates inadequacy of the white-rot/brown-rot paradigm for wood decay fungi.</title>
        <authorList>
            <person name="Riley R."/>
            <person name="Salamov A.A."/>
            <person name="Brown D.W."/>
            <person name="Nagy L.G."/>
            <person name="Floudas D."/>
            <person name="Held B.W."/>
            <person name="Levasseur A."/>
            <person name="Lombard V."/>
            <person name="Morin E."/>
            <person name="Otillar R."/>
            <person name="Lindquist E.A."/>
            <person name="Sun H."/>
            <person name="LaButti K.M."/>
            <person name="Schmutz J."/>
            <person name="Jabbour D."/>
            <person name="Luo H."/>
            <person name="Baker S.E."/>
            <person name="Pisabarro A.G."/>
            <person name="Walton J.D."/>
            <person name="Blanchette R.A."/>
            <person name="Henrissat B."/>
            <person name="Martin F."/>
            <person name="Cullen D."/>
            <person name="Hibbett D.S."/>
            <person name="Grigoriev I.V."/>
        </authorList>
    </citation>
    <scope>NUCLEOTIDE SEQUENCE [LARGE SCALE GENOMIC DNA]</scope>
    <source>
        <strain evidence="4">PC15</strain>
    </source>
</reference>
<gene>
    <name evidence="3" type="ORF">PLEOSDRAFT_170080</name>
</gene>
<keyword evidence="1" id="KW-0472">Membrane</keyword>
<dbReference type="Proteomes" id="UP000027073">
    <property type="component" value="Unassembled WGS sequence"/>
</dbReference>
<dbReference type="AlphaFoldDB" id="A0A067NAE6"/>
<accession>A0A067NAE6</accession>
<feature type="transmembrane region" description="Helical" evidence="1">
    <location>
        <begin position="195"/>
        <end position="214"/>
    </location>
</feature>
<evidence type="ECO:0000256" key="1">
    <source>
        <dbReference type="SAM" id="Phobius"/>
    </source>
</evidence>
<feature type="transmembrane region" description="Helical" evidence="1">
    <location>
        <begin position="160"/>
        <end position="183"/>
    </location>
</feature>
<dbReference type="HOGENOM" id="CLU_055330_0_0_1"/>
<evidence type="ECO:0000313" key="3">
    <source>
        <dbReference type="EMBL" id="KDQ25013.1"/>
    </source>
</evidence>
<dbReference type="VEuPathDB" id="FungiDB:PLEOSDRAFT_170080"/>
<sequence>MYASDAVPDLGFSISYASIGDHHSINLREMFGTKFSLLALIYYDYALTLPLEIKHVWGRKLCLSTFLYISCRYALLGNVLFLLASAGKLEQGSAFLESCDTWYKIISALSVLGRAAVIGMHPLRREVHEGSTNKGVIVVTLTGRTAALYALHRCALRRCVLVYLGTLGAVCVGLDILMMIRFFQRPIFQRTPVMGIQVLPFVVFESSAAILTIAHMIQTKQYGPLGKREGRRRLIAVVLEQGSHPSSIYRYFSDHNGILWDSDVLYFRLSCLLVARFLLHIRAWEEKQQFLVNDSNTQIDHAPSRVAFTTIGSIATFRAVAGGMLTSVVDQFADKPDLEVHQRWNGGYDIDC</sequence>
<dbReference type="InterPro" id="IPR045340">
    <property type="entry name" value="DUF6533"/>
</dbReference>
<proteinExistence type="predicted"/>
<organism evidence="3 4">
    <name type="scientific">Pleurotus ostreatus (strain PC15)</name>
    <name type="common">Oyster mushroom</name>
    <dbReference type="NCBI Taxonomy" id="1137138"/>
    <lineage>
        <taxon>Eukaryota</taxon>
        <taxon>Fungi</taxon>
        <taxon>Dikarya</taxon>
        <taxon>Basidiomycota</taxon>
        <taxon>Agaricomycotina</taxon>
        <taxon>Agaricomycetes</taxon>
        <taxon>Agaricomycetidae</taxon>
        <taxon>Agaricales</taxon>
        <taxon>Pleurotineae</taxon>
        <taxon>Pleurotaceae</taxon>
        <taxon>Pleurotus</taxon>
    </lineage>
</organism>
<name>A0A067NAE6_PLEO1</name>
<keyword evidence="1" id="KW-1133">Transmembrane helix</keyword>
<protein>
    <recommendedName>
        <fullName evidence="2">DUF6533 domain-containing protein</fullName>
    </recommendedName>
</protein>
<evidence type="ECO:0000313" key="4">
    <source>
        <dbReference type="Proteomes" id="UP000027073"/>
    </source>
</evidence>
<feature type="domain" description="DUF6533" evidence="2">
    <location>
        <begin position="35"/>
        <end position="76"/>
    </location>
</feature>